<sequence length="65" mass="7488">MRHNCSLRKHKRLASAVEDVITKSNAGRLRWQNQAPMSASDLVTECWKIPSKHSLLQLTVYHLTM</sequence>
<dbReference type="EMBL" id="JYDI01000331">
    <property type="protein sequence ID" value="KRY45767.1"/>
    <property type="molecule type" value="Genomic_DNA"/>
</dbReference>
<evidence type="ECO:0000313" key="1">
    <source>
        <dbReference type="EMBL" id="KRY45767.1"/>
    </source>
</evidence>
<evidence type="ECO:0000313" key="2">
    <source>
        <dbReference type="Proteomes" id="UP000054653"/>
    </source>
</evidence>
<comment type="caution">
    <text evidence="1">The sequence shown here is derived from an EMBL/GenBank/DDBJ whole genome shotgun (WGS) entry which is preliminary data.</text>
</comment>
<keyword evidence="2" id="KW-1185">Reference proteome</keyword>
<name>A0A0V1C975_TRIBR</name>
<dbReference type="Proteomes" id="UP000054653">
    <property type="component" value="Unassembled WGS sequence"/>
</dbReference>
<accession>A0A0V1C975</accession>
<reference evidence="1 2" key="1">
    <citation type="submission" date="2015-01" db="EMBL/GenBank/DDBJ databases">
        <title>Evolution of Trichinella species and genotypes.</title>
        <authorList>
            <person name="Korhonen P.K."/>
            <person name="Edoardo P."/>
            <person name="Giuseppe L.R."/>
            <person name="Gasser R.B."/>
        </authorList>
    </citation>
    <scope>NUCLEOTIDE SEQUENCE [LARGE SCALE GENOMIC DNA]</scope>
    <source>
        <strain evidence="1">ISS120</strain>
    </source>
</reference>
<organism evidence="1 2">
    <name type="scientific">Trichinella britovi</name>
    <name type="common">Parasitic roundworm</name>
    <dbReference type="NCBI Taxonomy" id="45882"/>
    <lineage>
        <taxon>Eukaryota</taxon>
        <taxon>Metazoa</taxon>
        <taxon>Ecdysozoa</taxon>
        <taxon>Nematoda</taxon>
        <taxon>Enoplea</taxon>
        <taxon>Dorylaimia</taxon>
        <taxon>Trichinellida</taxon>
        <taxon>Trichinellidae</taxon>
        <taxon>Trichinella</taxon>
    </lineage>
</organism>
<gene>
    <name evidence="1" type="ORF">T03_17973</name>
</gene>
<dbReference type="AlphaFoldDB" id="A0A0V1C975"/>
<protein>
    <submittedName>
        <fullName evidence="1">Uncharacterized protein</fullName>
    </submittedName>
</protein>
<proteinExistence type="predicted"/>